<keyword evidence="2" id="KW-1185">Reference proteome</keyword>
<name>A0ABQ1DLN7_PSECI</name>
<protein>
    <submittedName>
        <fullName evidence="1">Uncharacterized protein</fullName>
    </submittedName>
</protein>
<dbReference type="GeneID" id="45545258"/>
<dbReference type="EMBL" id="BLWA01000004">
    <property type="protein sequence ID" value="GFM91945.1"/>
    <property type="molecule type" value="Genomic_DNA"/>
</dbReference>
<comment type="caution">
    <text evidence="1">The sequence shown here is derived from an EMBL/GenBank/DDBJ whole genome shotgun (WGS) entry which is preliminary data.</text>
</comment>
<evidence type="ECO:0000313" key="2">
    <source>
        <dbReference type="Proteomes" id="UP000614982"/>
    </source>
</evidence>
<gene>
    <name evidence="1" type="ORF">PSCICP_19170</name>
</gene>
<reference evidence="1 2" key="1">
    <citation type="submission" date="2020-05" db="EMBL/GenBank/DDBJ databases">
        <title>Genetic diversity of Pseudomonas cichorii.</title>
        <authorList>
            <person name="Tani S."/>
            <person name="Yagi H."/>
            <person name="Hashimoto S."/>
            <person name="Iiyama K."/>
            <person name="Furuya N."/>
        </authorList>
    </citation>
    <scope>NUCLEOTIDE SEQUENCE [LARGE SCALE GENOMIC DNA]</scope>
    <source>
        <strain evidence="1 2">LMG 2162</strain>
    </source>
</reference>
<evidence type="ECO:0000313" key="1">
    <source>
        <dbReference type="EMBL" id="GFM91945.1"/>
    </source>
</evidence>
<sequence>MEHVVSVVRGITPHAYDSLPNAVALSRVTKERKEKCDLIGGGFVVAYELGGDSLVLSFNNGWHLVVSAGDNRVDWDVVPVKPAIKEGGRKGVVYRLHPDGEIVLWKPRIFLNKLLGKQAAISPSNQYLFLFVRDEADYIFDFLINVDIPDERFLFLSEV</sequence>
<accession>A0ABQ1DLN7</accession>
<proteinExistence type="predicted"/>
<dbReference type="Proteomes" id="UP000614982">
    <property type="component" value="Unassembled WGS sequence"/>
</dbReference>
<dbReference type="RefSeq" id="WP_143008684.1">
    <property type="nucleotide sequence ID" value="NZ_BLVX01000010.1"/>
</dbReference>
<organism evidence="1 2">
    <name type="scientific">Pseudomonas cichorii</name>
    <dbReference type="NCBI Taxonomy" id="36746"/>
    <lineage>
        <taxon>Bacteria</taxon>
        <taxon>Pseudomonadati</taxon>
        <taxon>Pseudomonadota</taxon>
        <taxon>Gammaproteobacteria</taxon>
        <taxon>Pseudomonadales</taxon>
        <taxon>Pseudomonadaceae</taxon>
        <taxon>Pseudomonas</taxon>
    </lineage>
</organism>